<dbReference type="InterPro" id="IPR011611">
    <property type="entry name" value="PfkB_dom"/>
</dbReference>
<dbReference type="Pfam" id="PF00294">
    <property type="entry name" value="PfkB"/>
    <property type="match status" value="1"/>
</dbReference>
<dbReference type="AlphaFoldDB" id="A0A4Q2RBM5"/>
<protein>
    <submittedName>
        <fullName evidence="4">Ribokinase</fullName>
    </submittedName>
</protein>
<keyword evidence="5" id="KW-1185">Reference proteome</keyword>
<dbReference type="GO" id="GO:0005829">
    <property type="term" value="C:cytosol"/>
    <property type="evidence" value="ECO:0007669"/>
    <property type="project" value="TreeGrafter"/>
</dbReference>
<dbReference type="PANTHER" id="PTHR10584:SF166">
    <property type="entry name" value="RIBOKINASE"/>
    <property type="match status" value="1"/>
</dbReference>
<sequence length="300" mass="29207">MRVHVVGNLCRDTSLAVARFPVPGETLVAEGSASGLGGKGLNQAVAAARAGAPTTLHAAVAGADVAALAAALAGEGGLALRLVGRDLPTDTSTILVRGDGENLIVSATACARAFDPVPDLGALGPGDVLLMQGNLDPGRTRACLAAGRRAGALTVLNPSPVFAEGALDWAAVDVAVLNRGELAALTGCREPAEGADALLGRGAGAVAVTLGPQGALLRSGDDTIAVAAPAVAARDTSGAGDVFCGVLVGLMWRGVATGTALARAVAAASLSVTRAGALASCPGAAEIAALSLPTLDRNVP</sequence>
<name>A0A4Q2RBM5_9HYPH</name>
<dbReference type="EMBL" id="QYBC01000014">
    <property type="protein sequence ID" value="RYB03462.1"/>
    <property type="molecule type" value="Genomic_DNA"/>
</dbReference>
<evidence type="ECO:0000259" key="3">
    <source>
        <dbReference type="Pfam" id="PF00294"/>
    </source>
</evidence>
<accession>A0A4Q2RBM5</accession>
<reference evidence="4 5" key="1">
    <citation type="submission" date="2018-09" db="EMBL/GenBank/DDBJ databases">
        <authorList>
            <person name="Grouzdev D.S."/>
            <person name="Krutkina M.S."/>
        </authorList>
    </citation>
    <scope>NUCLEOTIDE SEQUENCE [LARGE SCALE GENOMIC DNA]</scope>
    <source>
        <strain evidence="4 5">RmlP001</strain>
    </source>
</reference>
<dbReference type="Proteomes" id="UP000289411">
    <property type="component" value="Unassembled WGS sequence"/>
</dbReference>
<comment type="caution">
    <text evidence="4">The sequence shown here is derived from an EMBL/GenBank/DDBJ whole genome shotgun (WGS) entry which is preliminary data.</text>
</comment>
<dbReference type="Gene3D" id="3.40.1190.20">
    <property type="match status" value="1"/>
</dbReference>
<dbReference type="RefSeq" id="WP_129220416.1">
    <property type="nucleotide sequence ID" value="NZ_QYBC01000014.1"/>
</dbReference>
<evidence type="ECO:0000313" key="5">
    <source>
        <dbReference type="Proteomes" id="UP000289411"/>
    </source>
</evidence>
<keyword evidence="2 4" id="KW-0418">Kinase</keyword>
<evidence type="ECO:0000256" key="1">
    <source>
        <dbReference type="ARBA" id="ARBA00022679"/>
    </source>
</evidence>
<evidence type="ECO:0000313" key="4">
    <source>
        <dbReference type="EMBL" id="RYB03462.1"/>
    </source>
</evidence>
<dbReference type="OrthoDB" id="9775849at2"/>
<organism evidence="4 5">
    <name type="scientific">Lichenibacterium ramalinae</name>
    <dbReference type="NCBI Taxonomy" id="2316527"/>
    <lineage>
        <taxon>Bacteria</taxon>
        <taxon>Pseudomonadati</taxon>
        <taxon>Pseudomonadota</taxon>
        <taxon>Alphaproteobacteria</taxon>
        <taxon>Hyphomicrobiales</taxon>
        <taxon>Lichenihabitantaceae</taxon>
        <taxon>Lichenibacterium</taxon>
    </lineage>
</organism>
<dbReference type="GO" id="GO:0006796">
    <property type="term" value="P:phosphate-containing compound metabolic process"/>
    <property type="evidence" value="ECO:0007669"/>
    <property type="project" value="UniProtKB-ARBA"/>
</dbReference>
<dbReference type="InterPro" id="IPR029056">
    <property type="entry name" value="Ribokinase-like"/>
</dbReference>
<dbReference type="InterPro" id="IPR002139">
    <property type="entry name" value="Ribo/fructo_kinase"/>
</dbReference>
<dbReference type="PANTHER" id="PTHR10584">
    <property type="entry name" value="SUGAR KINASE"/>
    <property type="match status" value="1"/>
</dbReference>
<proteinExistence type="predicted"/>
<gene>
    <name evidence="4" type="ORF">D3272_17035</name>
</gene>
<feature type="domain" description="Carbohydrate kinase PfkB" evidence="3">
    <location>
        <begin position="3"/>
        <end position="280"/>
    </location>
</feature>
<reference evidence="4 5" key="2">
    <citation type="submission" date="2019-02" db="EMBL/GenBank/DDBJ databases">
        <title>'Lichenibacterium ramalinii' gen. nov. sp. nov., 'Lichenibacterium minor' gen. nov. sp. nov.</title>
        <authorList>
            <person name="Pankratov T."/>
        </authorList>
    </citation>
    <scope>NUCLEOTIDE SEQUENCE [LARGE SCALE GENOMIC DNA]</scope>
    <source>
        <strain evidence="4 5">RmlP001</strain>
    </source>
</reference>
<keyword evidence="1" id="KW-0808">Transferase</keyword>
<dbReference type="SUPFAM" id="SSF53613">
    <property type="entry name" value="Ribokinase-like"/>
    <property type="match status" value="1"/>
</dbReference>
<evidence type="ECO:0000256" key="2">
    <source>
        <dbReference type="ARBA" id="ARBA00022777"/>
    </source>
</evidence>
<dbReference type="PRINTS" id="PR00990">
    <property type="entry name" value="RIBOKINASE"/>
</dbReference>
<dbReference type="GO" id="GO:0016301">
    <property type="term" value="F:kinase activity"/>
    <property type="evidence" value="ECO:0007669"/>
    <property type="project" value="UniProtKB-KW"/>
</dbReference>